<dbReference type="SUPFAM" id="SSF52540">
    <property type="entry name" value="P-loop containing nucleoside triphosphate hydrolases"/>
    <property type="match status" value="1"/>
</dbReference>
<reference evidence="11" key="1">
    <citation type="submission" date="2022-01" db="EMBL/GenBank/DDBJ databases">
        <title>Genome Sequence Resource for Two Populations of Ditylenchus destructor, the Migratory Endoparasitic Phytonematode.</title>
        <authorList>
            <person name="Zhang H."/>
            <person name="Lin R."/>
            <person name="Xie B."/>
        </authorList>
    </citation>
    <scope>NUCLEOTIDE SEQUENCE</scope>
    <source>
        <strain evidence="11">BazhouSP</strain>
    </source>
</reference>
<dbReference type="EMBL" id="JAKKPZ010000007">
    <property type="protein sequence ID" value="KAI1718791.1"/>
    <property type="molecule type" value="Genomic_DNA"/>
</dbReference>
<evidence type="ECO:0000256" key="3">
    <source>
        <dbReference type="ARBA" id="ARBA00022741"/>
    </source>
</evidence>
<dbReference type="AlphaFoldDB" id="A0AAD4N8A5"/>
<name>A0AAD4N8A5_9BILA</name>
<dbReference type="GO" id="GO:0005525">
    <property type="term" value="F:GTP binding"/>
    <property type="evidence" value="ECO:0007669"/>
    <property type="project" value="UniProtKB-KW"/>
</dbReference>
<keyword evidence="5 7" id="KW-0342">GTP-binding</keyword>
<comment type="caution">
    <text evidence="11">The sequence shown here is derived from an EMBL/GenBank/DDBJ whole genome shotgun (WGS) entry which is preliminary data.</text>
</comment>
<keyword evidence="12" id="KW-1185">Reference proteome</keyword>
<dbReference type="CDD" id="cd01850">
    <property type="entry name" value="CDC_Septin"/>
    <property type="match status" value="1"/>
</dbReference>
<comment type="similarity">
    <text evidence="7">Belongs to the TRAFAC class TrmE-Era-EngA-EngB-Septin-like GTPase superfamily. Septin GTPase family.</text>
</comment>
<dbReference type="PANTHER" id="PTHR18884">
    <property type="entry name" value="SEPTIN"/>
    <property type="match status" value="1"/>
</dbReference>
<organism evidence="11 12">
    <name type="scientific">Ditylenchus destructor</name>
    <dbReference type="NCBI Taxonomy" id="166010"/>
    <lineage>
        <taxon>Eukaryota</taxon>
        <taxon>Metazoa</taxon>
        <taxon>Ecdysozoa</taxon>
        <taxon>Nematoda</taxon>
        <taxon>Chromadorea</taxon>
        <taxon>Rhabditida</taxon>
        <taxon>Tylenchina</taxon>
        <taxon>Tylenchomorpha</taxon>
        <taxon>Sphaerularioidea</taxon>
        <taxon>Anguinidae</taxon>
        <taxon>Anguininae</taxon>
        <taxon>Ditylenchus</taxon>
    </lineage>
</organism>
<feature type="compositionally biased region" description="Low complexity" evidence="9">
    <location>
        <begin position="331"/>
        <end position="346"/>
    </location>
</feature>
<feature type="region of interest" description="Disordered" evidence="9">
    <location>
        <begin position="303"/>
        <end position="354"/>
    </location>
</feature>
<feature type="domain" description="Septin-type G" evidence="10">
    <location>
        <begin position="452"/>
        <end position="719"/>
    </location>
</feature>
<dbReference type="FunFam" id="3.40.50.300:FF:002048">
    <property type="entry name" value="Septin 6"/>
    <property type="match status" value="1"/>
</dbReference>
<proteinExistence type="inferred from homology"/>
<comment type="subcellular location">
    <subcellularLocation>
        <location evidence="1">Cytoplasm</location>
        <location evidence="1">Cytoskeleton</location>
    </subcellularLocation>
</comment>
<dbReference type="Gene3D" id="3.40.50.300">
    <property type="entry name" value="P-loop containing nucleotide triphosphate hydrolases"/>
    <property type="match status" value="1"/>
</dbReference>
<protein>
    <submittedName>
        <fullName evidence="11">Septin domain-containing protein</fullName>
    </submittedName>
</protein>
<evidence type="ECO:0000259" key="10">
    <source>
        <dbReference type="PROSITE" id="PS51719"/>
    </source>
</evidence>
<dbReference type="PROSITE" id="PS51719">
    <property type="entry name" value="G_SEPTIN"/>
    <property type="match status" value="1"/>
</dbReference>
<evidence type="ECO:0000256" key="1">
    <source>
        <dbReference type="ARBA" id="ARBA00004245"/>
    </source>
</evidence>
<keyword evidence="2" id="KW-0963">Cytoplasm</keyword>
<keyword evidence="3 7" id="KW-0547">Nucleotide-binding</keyword>
<keyword evidence="4 8" id="KW-0175">Coiled coil</keyword>
<gene>
    <name evidence="11" type="ORF">DdX_05899</name>
</gene>
<dbReference type="Proteomes" id="UP001201812">
    <property type="component" value="Unassembled WGS sequence"/>
</dbReference>
<evidence type="ECO:0000256" key="2">
    <source>
        <dbReference type="ARBA" id="ARBA00022490"/>
    </source>
</evidence>
<evidence type="ECO:0000256" key="9">
    <source>
        <dbReference type="SAM" id="MobiDB-lite"/>
    </source>
</evidence>
<accession>A0AAD4N8A5</accession>
<dbReference type="InterPro" id="IPR027417">
    <property type="entry name" value="P-loop_NTPase"/>
</dbReference>
<dbReference type="InterPro" id="IPR016491">
    <property type="entry name" value="Septin"/>
</dbReference>
<evidence type="ECO:0000313" key="12">
    <source>
        <dbReference type="Proteomes" id="UP001201812"/>
    </source>
</evidence>
<evidence type="ECO:0000313" key="11">
    <source>
        <dbReference type="EMBL" id="KAI1718791.1"/>
    </source>
</evidence>
<dbReference type="InterPro" id="IPR030379">
    <property type="entry name" value="G_SEPTIN_dom"/>
</dbReference>
<evidence type="ECO:0000256" key="4">
    <source>
        <dbReference type="ARBA" id="ARBA00023054"/>
    </source>
</evidence>
<sequence>MKLENGCQIVPESPLLIPPVVVISPDYTHEALGKSASYCEVPTPNTPTIQNAFVHNSLEENHSSIFDDISPQRKGENVEKPTPIQILHKDEDIPHYELVSNFNWHEAKSLENGQNNIANNQNEVEVIEDSSESLVESGMGMCSSLKDIRVVECSEGDFKTRKDRWRKIAGFPRLLCSSKKKSPSKLKEQSERLQETSKSVQSVPVVSFLRKEDLPKATERKLAFQTARSEALCSTTTEEDRPSSSNSINHRHSFCEGSCQHVNSECDAIPDPDDRVQTTYKALLRLPEVEDLFIVSEVSEKDEIEDNTMDSKKAIQAPTNPPPPVPNHKYSLSNKSSFSSSGNPNSDKNNFDGLQNLSTELQGETIEKKTDMNTNGAVQVNSSMPLKNIANQNGHYTSAQNAIQQQNCGVLASSKLTTLGKMTAIKAKQNGVESNIPELKLNGFVGFDSLPYQFQFNVLCVGETGMGKTTLIESLFNMKVDFEPCNNELRTVELRTKICEVSEGGVRVKLRIVETAGYGDQLDKDKSAKIIVDYINEQFEAYLKEELKVRRHLAYYDDTRIHVALYFISPTGHGLKALDIVTMKELSKRVNVIPVIAKSDTACKDELVRFKQKIMSEIKSHNIDVYQFPVDDETVRKDNAGLNSLLPFAVVGSTDFVTKEDGRLVRARRYPWGIVEVENEEHCDFVKLREAMLRINEDSLRERTHNILYERYRRERLREMKMKDGDAGFKMVEAFQLRQKEFMEERQKKEEQYNKEFLARVAKKESELKHREEALNVRIRGINESYEGEAKKIEDSINALLDEKAKLENARNSGKKQRK</sequence>
<dbReference type="Pfam" id="PF00735">
    <property type="entry name" value="Septin"/>
    <property type="match status" value="1"/>
</dbReference>
<evidence type="ECO:0000256" key="7">
    <source>
        <dbReference type="RuleBase" id="RU004560"/>
    </source>
</evidence>
<keyword evidence="6" id="KW-0206">Cytoskeleton</keyword>
<feature type="coiled-coil region" evidence="8">
    <location>
        <begin position="783"/>
        <end position="817"/>
    </location>
</feature>
<evidence type="ECO:0000256" key="5">
    <source>
        <dbReference type="ARBA" id="ARBA00023134"/>
    </source>
</evidence>
<evidence type="ECO:0000256" key="8">
    <source>
        <dbReference type="SAM" id="Coils"/>
    </source>
</evidence>
<evidence type="ECO:0000256" key="6">
    <source>
        <dbReference type="ARBA" id="ARBA00023212"/>
    </source>
</evidence>
<dbReference type="GO" id="GO:0005856">
    <property type="term" value="C:cytoskeleton"/>
    <property type="evidence" value="ECO:0007669"/>
    <property type="project" value="UniProtKB-SubCell"/>
</dbReference>